<dbReference type="InterPro" id="IPR031322">
    <property type="entry name" value="Shikimate/glucono_kinase"/>
</dbReference>
<dbReference type="GO" id="GO:0005524">
    <property type="term" value="F:ATP binding"/>
    <property type="evidence" value="ECO:0007669"/>
    <property type="project" value="UniProtKB-UniRule"/>
</dbReference>
<keyword evidence="3 7" id="KW-0547">Nucleotide-binding</keyword>
<evidence type="ECO:0000313" key="8">
    <source>
        <dbReference type="EMBL" id="AQS56540.1"/>
    </source>
</evidence>
<dbReference type="Pfam" id="PF01202">
    <property type="entry name" value="SKI"/>
    <property type="match status" value="1"/>
</dbReference>
<comment type="subcellular location">
    <subcellularLocation>
        <location evidence="7">Cytoplasm</location>
    </subcellularLocation>
</comment>
<keyword evidence="9" id="KW-1185">Reference proteome</keyword>
<dbReference type="InterPro" id="IPR000623">
    <property type="entry name" value="Shikimate_kinase/TSH1"/>
</dbReference>
<keyword evidence="6 7" id="KW-0057">Aromatic amino acid biosynthesis</keyword>
<evidence type="ECO:0000256" key="5">
    <source>
        <dbReference type="ARBA" id="ARBA00022840"/>
    </source>
</evidence>
<dbReference type="GO" id="GO:0008652">
    <property type="term" value="P:amino acid biosynthetic process"/>
    <property type="evidence" value="ECO:0007669"/>
    <property type="project" value="UniProtKB-KW"/>
</dbReference>
<dbReference type="PANTHER" id="PTHR21087">
    <property type="entry name" value="SHIKIMATE KINASE"/>
    <property type="match status" value="1"/>
</dbReference>
<keyword evidence="4 7" id="KW-0418">Kinase</keyword>
<comment type="catalytic activity">
    <reaction evidence="7">
        <text>shikimate + ATP = 3-phosphoshikimate + ADP + H(+)</text>
        <dbReference type="Rhea" id="RHEA:13121"/>
        <dbReference type="ChEBI" id="CHEBI:15378"/>
        <dbReference type="ChEBI" id="CHEBI:30616"/>
        <dbReference type="ChEBI" id="CHEBI:36208"/>
        <dbReference type="ChEBI" id="CHEBI:145989"/>
        <dbReference type="ChEBI" id="CHEBI:456216"/>
        <dbReference type="EC" id="2.7.1.71"/>
    </reaction>
</comment>
<dbReference type="PRINTS" id="PR01100">
    <property type="entry name" value="SHIKIMTKNASE"/>
</dbReference>
<feature type="binding site" evidence="7">
    <location>
        <position position="16"/>
    </location>
    <ligand>
        <name>Mg(2+)</name>
        <dbReference type="ChEBI" id="CHEBI:18420"/>
    </ligand>
</feature>
<organism evidence="8 9">
    <name type="scientific">Novibacillus thermophilus</name>
    <dbReference type="NCBI Taxonomy" id="1471761"/>
    <lineage>
        <taxon>Bacteria</taxon>
        <taxon>Bacillati</taxon>
        <taxon>Bacillota</taxon>
        <taxon>Bacilli</taxon>
        <taxon>Bacillales</taxon>
        <taxon>Thermoactinomycetaceae</taxon>
        <taxon>Novibacillus</taxon>
    </lineage>
</organism>
<dbReference type="GO" id="GO:0000287">
    <property type="term" value="F:magnesium ion binding"/>
    <property type="evidence" value="ECO:0007669"/>
    <property type="project" value="UniProtKB-UniRule"/>
</dbReference>
<comment type="cofactor">
    <cofactor evidence="7">
        <name>Mg(2+)</name>
        <dbReference type="ChEBI" id="CHEBI:18420"/>
    </cofactor>
    <text evidence="7">Binds 1 Mg(2+) ion per subunit.</text>
</comment>
<keyword evidence="1 7" id="KW-0028">Amino-acid biosynthesis</keyword>
<dbReference type="STRING" id="1471761.B0W44_13000"/>
<dbReference type="OrthoDB" id="9800332at2"/>
<dbReference type="Proteomes" id="UP000188603">
    <property type="component" value="Chromosome"/>
</dbReference>
<keyword evidence="7" id="KW-0479">Metal-binding</keyword>
<evidence type="ECO:0000256" key="3">
    <source>
        <dbReference type="ARBA" id="ARBA00022741"/>
    </source>
</evidence>
<evidence type="ECO:0000256" key="1">
    <source>
        <dbReference type="ARBA" id="ARBA00022605"/>
    </source>
</evidence>
<comment type="subunit">
    <text evidence="7">Monomer.</text>
</comment>
<protein>
    <recommendedName>
        <fullName evidence="7">Shikimate kinase</fullName>
        <shortName evidence="7">SK</shortName>
        <ecNumber evidence="7">2.7.1.71</ecNumber>
    </recommendedName>
</protein>
<dbReference type="PANTHER" id="PTHR21087:SF16">
    <property type="entry name" value="SHIKIMATE KINASE 1, CHLOROPLASTIC"/>
    <property type="match status" value="1"/>
</dbReference>
<dbReference type="Gene3D" id="3.40.50.300">
    <property type="entry name" value="P-loop containing nucleotide triphosphate hydrolases"/>
    <property type="match status" value="1"/>
</dbReference>
<feature type="binding site" evidence="7">
    <location>
        <position position="34"/>
    </location>
    <ligand>
        <name>substrate</name>
    </ligand>
</feature>
<reference evidence="8 9" key="1">
    <citation type="journal article" date="2015" name="Int. J. Syst. Evol. Microbiol.">
        <title>Novibacillus thermophilus gen. nov., sp. nov., a Gram-staining-negative and moderately thermophilic member of the family Thermoactinomycetaceae.</title>
        <authorList>
            <person name="Yang G."/>
            <person name="Chen J."/>
            <person name="Zhou S."/>
        </authorList>
    </citation>
    <scope>NUCLEOTIDE SEQUENCE [LARGE SCALE GENOMIC DNA]</scope>
    <source>
        <strain evidence="8 9">SG-1</strain>
    </source>
</reference>
<comment type="pathway">
    <text evidence="7">Metabolic intermediate biosynthesis; chorismate biosynthesis; chorismate from D-erythrose 4-phosphate and phosphoenolpyruvate: step 5/7.</text>
</comment>
<dbReference type="EC" id="2.7.1.71" evidence="7"/>
<dbReference type="GO" id="GO:0004765">
    <property type="term" value="F:shikimate kinase activity"/>
    <property type="evidence" value="ECO:0007669"/>
    <property type="project" value="UniProtKB-UniRule"/>
</dbReference>
<evidence type="ECO:0000256" key="6">
    <source>
        <dbReference type="ARBA" id="ARBA00023141"/>
    </source>
</evidence>
<evidence type="ECO:0000313" key="9">
    <source>
        <dbReference type="Proteomes" id="UP000188603"/>
    </source>
</evidence>
<dbReference type="GO" id="GO:0009073">
    <property type="term" value="P:aromatic amino acid family biosynthetic process"/>
    <property type="evidence" value="ECO:0007669"/>
    <property type="project" value="UniProtKB-KW"/>
</dbReference>
<feature type="binding site" evidence="7">
    <location>
        <position position="137"/>
    </location>
    <ligand>
        <name>substrate</name>
    </ligand>
</feature>
<name>A0A1U9K940_9BACL</name>
<feature type="binding site" evidence="7">
    <location>
        <position position="81"/>
    </location>
    <ligand>
        <name>substrate</name>
    </ligand>
</feature>
<evidence type="ECO:0000256" key="7">
    <source>
        <dbReference type="HAMAP-Rule" id="MF_00109"/>
    </source>
</evidence>
<feature type="binding site" evidence="7">
    <location>
        <position position="58"/>
    </location>
    <ligand>
        <name>substrate</name>
    </ligand>
</feature>
<feature type="binding site" evidence="7">
    <location>
        <begin position="12"/>
        <end position="17"/>
    </location>
    <ligand>
        <name>ATP</name>
        <dbReference type="ChEBI" id="CHEBI:30616"/>
    </ligand>
</feature>
<keyword evidence="2 7" id="KW-0808">Transferase</keyword>
<dbReference type="UniPathway" id="UPA00053">
    <property type="reaction ID" value="UER00088"/>
</dbReference>
<sequence>MKLHIILIGFMGTGKTTVGTIIAETLSRQMVDTDQYLEEKRGKTIPDIFRDEGEARFRDCEHNVLKELIQSPKPLVITTGGGIVLRKDNVKLMQNSGFVVALTASRNALIERLQHDASRPLLQGDLAQRIDRLLTERRNAYDFAHFKVDTTDKTPDEVAQIIVAQCQQHSGVFKDIFRRQ</sequence>
<dbReference type="GO" id="GO:0009423">
    <property type="term" value="P:chorismate biosynthetic process"/>
    <property type="evidence" value="ECO:0007669"/>
    <property type="project" value="UniProtKB-UniRule"/>
</dbReference>
<dbReference type="EMBL" id="CP019699">
    <property type="protein sequence ID" value="AQS56540.1"/>
    <property type="molecule type" value="Genomic_DNA"/>
</dbReference>
<comment type="similarity">
    <text evidence="7">Belongs to the shikimate kinase family.</text>
</comment>
<keyword evidence="7" id="KW-0460">Magnesium</keyword>
<proteinExistence type="inferred from homology"/>
<dbReference type="InterPro" id="IPR027417">
    <property type="entry name" value="P-loop_NTPase"/>
</dbReference>
<evidence type="ECO:0000256" key="2">
    <source>
        <dbReference type="ARBA" id="ARBA00022679"/>
    </source>
</evidence>
<dbReference type="CDD" id="cd00464">
    <property type="entry name" value="SK"/>
    <property type="match status" value="1"/>
</dbReference>
<evidence type="ECO:0000256" key="4">
    <source>
        <dbReference type="ARBA" id="ARBA00022777"/>
    </source>
</evidence>
<dbReference type="SUPFAM" id="SSF52540">
    <property type="entry name" value="P-loop containing nucleoside triphosphate hydrolases"/>
    <property type="match status" value="1"/>
</dbReference>
<keyword evidence="7" id="KW-0963">Cytoplasm</keyword>
<comment type="function">
    <text evidence="7">Catalyzes the specific phosphorylation of the 3-hydroxyl group of shikimic acid using ATP as a cosubstrate.</text>
</comment>
<accession>A0A1U9K940</accession>
<feature type="binding site" evidence="7">
    <location>
        <position position="119"/>
    </location>
    <ligand>
        <name>ATP</name>
        <dbReference type="ChEBI" id="CHEBI:30616"/>
    </ligand>
</feature>
<comment type="caution">
    <text evidence="7">Lacks conserved residue(s) required for the propagation of feature annotation.</text>
</comment>
<dbReference type="GO" id="GO:0005829">
    <property type="term" value="C:cytosol"/>
    <property type="evidence" value="ECO:0007669"/>
    <property type="project" value="TreeGrafter"/>
</dbReference>
<keyword evidence="5 7" id="KW-0067">ATP-binding</keyword>
<dbReference type="HAMAP" id="MF_00109">
    <property type="entry name" value="Shikimate_kinase"/>
    <property type="match status" value="1"/>
</dbReference>
<gene>
    <name evidence="7" type="primary">aroK</name>
    <name evidence="8" type="ORF">B0W44_13000</name>
</gene>
<dbReference type="KEGG" id="ntr:B0W44_13000"/>
<dbReference type="AlphaFoldDB" id="A0A1U9K940"/>